<dbReference type="Pfam" id="PF08241">
    <property type="entry name" value="Methyltransf_11"/>
    <property type="match status" value="1"/>
</dbReference>
<dbReference type="SUPFAM" id="SSF53335">
    <property type="entry name" value="S-adenosyl-L-methionine-dependent methyltransferases"/>
    <property type="match status" value="1"/>
</dbReference>
<dbReference type="GO" id="GO:0008757">
    <property type="term" value="F:S-adenosylmethionine-dependent methyltransferase activity"/>
    <property type="evidence" value="ECO:0007669"/>
    <property type="project" value="InterPro"/>
</dbReference>
<protein>
    <recommendedName>
        <fullName evidence="1">Methyltransferase type 11 domain-containing protein</fullName>
    </recommendedName>
</protein>
<feature type="domain" description="Methyltransferase type 11" evidence="1">
    <location>
        <begin position="14"/>
        <end position="112"/>
    </location>
</feature>
<name>A0A139WWQ2_9CYAN</name>
<evidence type="ECO:0000259" key="1">
    <source>
        <dbReference type="Pfam" id="PF08241"/>
    </source>
</evidence>
<sequence length="228" mass="26696">MITTNQKLEERILLNLGCGQTRPLGWLNTDSSLNSLFQKYPLIKRLTRKIYKSIEYNTSNVMFMDLRYVWNFKDCSVDVVYACHVFEHLTLKTSQLFMSEAFRVLRPNGILRIVVPDLYQLAKNYVYRYEQGDEVASQEFLEVANLHQEGTYSKNRNILVKTLNFLQNYPHQHKYMYDASSIKKIMQANGFVDICESAYGESKYISEINQVEYTKEGVPSIYIESKKS</sequence>
<dbReference type="OrthoDB" id="457170at2"/>
<proteinExistence type="predicted"/>
<evidence type="ECO:0000313" key="3">
    <source>
        <dbReference type="Proteomes" id="UP000076925"/>
    </source>
</evidence>
<reference evidence="2 3" key="1">
    <citation type="journal article" date="2013" name="Genome Biol. Evol.">
        <title>Genomes of Stigonematalean cyanobacteria (subsection V) and the evolution of oxygenic photosynthesis from prokaryotes to plastids.</title>
        <authorList>
            <person name="Dagan T."/>
            <person name="Roettger M."/>
            <person name="Stucken K."/>
            <person name="Landan G."/>
            <person name="Koch R."/>
            <person name="Major P."/>
            <person name="Gould S.B."/>
            <person name="Goremykin V.V."/>
            <person name="Rippka R."/>
            <person name="Tandeau de Marsac N."/>
            <person name="Gugger M."/>
            <person name="Lockhart P.J."/>
            <person name="Allen J.F."/>
            <person name="Brune I."/>
            <person name="Maus I."/>
            <person name="Puhler A."/>
            <person name="Martin W.F."/>
        </authorList>
    </citation>
    <scope>NUCLEOTIDE SEQUENCE [LARGE SCALE GENOMIC DNA]</scope>
    <source>
        <strain evidence="2 3">PCC 7110</strain>
    </source>
</reference>
<dbReference type="InterPro" id="IPR013216">
    <property type="entry name" value="Methyltransf_11"/>
</dbReference>
<comment type="caution">
    <text evidence="2">The sequence shown here is derived from an EMBL/GenBank/DDBJ whole genome shotgun (WGS) entry which is preliminary data.</text>
</comment>
<dbReference type="EMBL" id="ANNX02000047">
    <property type="protein sequence ID" value="KYC36865.1"/>
    <property type="molecule type" value="Genomic_DNA"/>
</dbReference>
<dbReference type="AlphaFoldDB" id="A0A139WWQ2"/>
<accession>A0A139WWQ2</accession>
<evidence type="ECO:0000313" key="2">
    <source>
        <dbReference type="EMBL" id="KYC36865.1"/>
    </source>
</evidence>
<dbReference type="Gene3D" id="3.40.50.150">
    <property type="entry name" value="Vaccinia Virus protein VP39"/>
    <property type="match status" value="1"/>
</dbReference>
<dbReference type="STRING" id="128403.WA1_45225"/>
<dbReference type="RefSeq" id="WP_017744113.1">
    <property type="nucleotide sequence ID" value="NZ_KQ976354.1"/>
</dbReference>
<keyword evidence="3" id="KW-1185">Reference proteome</keyword>
<organism evidence="2 3">
    <name type="scientific">Scytonema hofmannii PCC 7110</name>
    <dbReference type="NCBI Taxonomy" id="128403"/>
    <lineage>
        <taxon>Bacteria</taxon>
        <taxon>Bacillati</taxon>
        <taxon>Cyanobacteriota</taxon>
        <taxon>Cyanophyceae</taxon>
        <taxon>Nostocales</taxon>
        <taxon>Scytonemataceae</taxon>
        <taxon>Scytonema</taxon>
    </lineage>
</organism>
<dbReference type="Proteomes" id="UP000076925">
    <property type="component" value="Unassembled WGS sequence"/>
</dbReference>
<dbReference type="InterPro" id="IPR029063">
    <property type="entry name" value="SAM-dependent_MTases_sf"/>
</dbReference>
<gene>
    <name evidence="2" type="ORF">WA1_45225</name>
</gene>